<protein>
    <submittedName>
        <fullName evidence="1">Uncharacterized protein</fullName>
    </submittedName>
</protein>
<evidence type="ECO:0000313" key="2">
    <source>
        <dbReference type="Proteomes" id="UP000652761"/>
    </source>
</evidence>
<sequence length="169" mass="18362">MGCTVTTSPENAAYQAVAFSGTVPEFEREKDRAWDCGPNIYGFHDGGCCVLAFGEASSQIGSVESEEGFGDSGNQTTQVDALSGQVDTRACSQNSSFQNWGQQVNATPEQVDTGSCSQNSCFQNWDSRSTQYQSTSTLDQFLEQPVSRFGTVCRHHHQGRSTHYGKFGT</sequence>
<reference evidence="1" key="1">
    <citation type="submission" date="2017-07" db="EMBL/GenBank/DDBJ databases">
        <title>Taro Niue Genome Assembly and Annotation.</title>
        <authorList>
            <person name="Atibalentja N."/>
            <person name="Keating K."/>
            <person name="Fields C.J."/>
        </authorList>
    </citation>
    <scope>NUCLEOTIDE SEQUENCE</scope>
    <source>
        <strain evidence="1">Niue_2</strain>
        <tissue evidence="1">Leaf</tissue>
    </source>
</reference>
<name>A0A843VT14_COLES</name>
<evidence type="ECO:0000313" key="1">
    <source>
        <dbReference type="EMBL" id="MQL94349.1"/>
    </source>
</evidence>
<comment type="caution">
    <text evidence="1">The sequence shown here is derived from an EMBL/GenBank/DDBJ whole genome shotgun (WGS) entry which is preliminary data.</text>
</comment>
<dbReference type="AlphaFoldDB" id="A0A843VT14"/>
<gene>
    <name evidence="1" type="ORF">Taro_027002</name>
</gene>
<dbReference type="EMBL" id="NMUH01001663">
    <property type="protein sequence ID" value="MQL94349.1"/>
    <property type="molecule type" value="Genomic_DNA"/>
</dbReference>
<keyword evidence="2" id="KW-1185">Reference proteome</keyword>
<accession>A0A843VT14</accession>
<organism evidence="1 2">
    <name type="scientific">Colocasia esculenta</name>
    <name type="common">Wild taro</name>
    <name type="synonym">Arum esculentum</name>
    <dbReference type="NCBI Taxonomy" id="4460"/>
    <lineage>
        <taxon>Eukaryota</taxon>
        <taxon>Viridiplantae</taxon>
        <taxon>Streptophyta</taxon>
        <taxon>Embryophyta</taxon>
        <taxon>Tracheophyta</taxon>
        <taxon>Spermatophyta</taxon>
        <taxon>Magnoliopsida</taxon>
        <taxon>Liliopsida</taxon>
        <taxon>Araceae</taxon>
        <taxon>Aroideae</taxon>
        <taxon>Colocasieae</taxon>
        <taxon>Colocasia</taxon>
    </lineage>
</organism>
<proteinExistence type="predicted"/>
<dbReference type="Proteomes" id="UP000652761">
    <property type="component" value="Unassembled WGS sequence"/>
</dbReference>